<protein>
    <recommendedName>
        <fullName evidence="6">3-oxoacyl-[acyl-carrier-protein] reductase</fullName>
    </recommendedName>
</protein>
<dbReference type="SUPFAM" id="SSF51735">
    <property type="entry name" value="NAD(P)-binding Rossmann-fold domains"/>
    <property type="match status" value="1"/>
</dbReference>
<proteinExistence type="inferred from homology"/>
<evidence type="ECO:0000313" key="4">
    <source>
        <dbReference type="EMBL" id="ALI08316.1"/>
    </source>
</evidence>
<sequence>MIILLTGTRKGVGKEAALYFLEQGHVVIGCSRGEGSIEHERYTHFCLDLNDASAVRKMIKHIRLSHAQLDVLINNAGEANMAPFQLTPAETVQGLFASNVFGLMNVTREAVKLMQKNEHPGVIVNISTVATHWAIPGQSIYAASKAAVEQLTRTLSKELSVFGIRINNLVLPLYRSSLTRTLPQEIRQKMIERQTIARPCVFTDLIGPLTFLISSQSAFVTGETLSLGGVQ</sequence>
<name>A0A0N7H2C0_PSEFL</name>
<evidence type="ECO:0000256" key="1">
    <source>
        <dbReference type="ARBA" id="ARBA00006484"/>
    </source>
</evidence>
<dbReference type="PRINTS" id="PR00081">
    <property type="entry name" value="GDHRDH"/>
</dbReference>
<dbReference type="InterPro" id="IPR002347">
    <property type="entry name" value="SDR_fam"/>
</dbReference>
<evidence type="ECO:0008006" key="6">
    <source>
        <dbReference type="Google" id="ProtNLM"/>
    </source>
</evidence>
<evidence type="ECO:0000256" key="2">
    <source>
        <dbReference type="ARBA" id="ARBA00023002"/>
    </source>
</evidence>
<dbReference type="Proteomes" id="UP000059425">
    <property type="component" value="Chromosome"/>
</dbReference>
<gene>
    <name evidence="4" type="ORF">AO356_16330</name>
</gene>
<evidence type="ECO:0000256" key="3">
    <source>
        <dbReference type="RuleBase" id="RU000363"/>
    </source>
</evidence>
<reference evidence="5" key="1">
    <citation type="submission" date="2015-09" db="EMBL/GenBank/DDBJ databases">
        <title>Whole genome sequence of Pseudomonas fluorescens FW300-N2C3.</title>
        <authorList>
            <person name="Ray J."/>
            <person name="Melnyk R."/>
            <person name="Deutschbauer A."/>
        </authorList>
    </citation>
    <scope>NUCLEOTIDE SEQUENCE [LARGE SCALE GENOMIC DNA]</scope>
    <source>
        <strain evidence="5">FW300-N2C3</strain>
    </source>
</reference>
<dbReference type="AlphaFoldDB" id="A0A0N7H2C0"/>
<dbReference type="GO" id="GO:0016616">
    <property type="term" value="F:oxidoreductase activity, acting on the CH-OH group of donors, NAD or NADP as acceptor"/>
    <property type="evidence" value="ECO:0007669"/>
    <property type="project" value="TreeGrafter"/>
</dbReference>
<dbReference type="CDD" id="cd05233">
    <property type="entry name" value="SDR_c"/>
    <property type="match status" value="1"/>
</dbReference>
<organism evidence="4 5">
    <name type="scientific">Pseudomonas fluorescens</name>
    <dbReference type="NCBI Taxonomy" id="294"/>
    <lineage>
        <taxon>Bacteria</taxon>
        <taxon>Pseudomonadati</taxon>
        <taxon>Pseudomonadota</taxon>
        <taxon>Gammaproteobacteria</taxon>
        <taxon>Pseudomonadales</taxon>
        <taxon>Pseudomonadaceae</taxon>
        <taxon>Pseudomonas</taxon>
    </lineage>
</organism>
<dbReference type="InterPro" id="IPR036291">
    <property type="entry name" value="NAD(P)-bd_dom_sf"/>
</dbReference>
<dbReference type="Pfam" id="PF00106">
    <property type="entry name" value="adh_short"/>
    <property type="match status" value="1"/>
</dbReference>
<evidence type="ECO:0000313" key="5">
    <source>
        <dbReference type="Proteomes" id="UP000059425"/>
    </source>
</evidence>
<dbReference type="EMBL" id="CP012831">
    <property type="protein sequence ID" value="ALI08316.1"/>
    <property type="molecule type" value="Genomic_DNA"/>
</dbReference>
<accession>A0A0N7H2C0</accession>
<dbReference type="PRINTS" id="PR00080">
    <property type="entry name" value="SDRFAMILY"/>
</dbReference>
<dbReference type="PANTHER" id="PTHR42760">
    <property type="entry name" value="SHORT-CHAIN DEHYDROGENASES/REDUCTASES FAMILY MEMBER"/>
    <property type="match status" value="1"/>
</dbReference>
<dbReference type="OrthoDB" id="9775296at2"/>
<dbReference type="Gene3D" id="3.40.50.720">
    <property type="entry name" value="NAD(P)-binding Rossmann-like Domain"/>
    <property type="match status" value="1"/>
</dbReference>
<comment type="similarity">
    <text evidence="1 3">Belongs to the short-chain dehydrogenases/reductases (SDR) family.</text>
</comment>
<keyword evidence="2" id="KW-0560">Oxidoreductase</keyword>
<reference evidence="4 5" key="2">
    <citation type="journal article" date="2018" name="Nature">
        <title>Mutant phenotypes for thousands of bacterial genes of unknown function.</title>
        <authorList>
            <person name="Price M.N."/>
            <person name="Wetmore K.M."/>
            <person name="Waters R.J."/>
            <person name="Callaghan M."/>
            <person name="Ray J."/>
            <person name="Liu H."/>
            <person name="Kuehl J.V."/>
            <person name="Melnyk R.A."/>
            <person name="Lamson J.S."/>
            <person name="Suh Y."/>
            <person name="Carlson H.K."/>
            <person name="Esquivel Z."/>
            <person name="Sadeeshkumar H."/>
            <person name="Chakraborty R."/>
            <person name="Zane G.M."/>
            <person name="Rubin B.E."/>
            <person name="Wall J.D."/>
            <person name="Visel A."/>
            <person name="Bristow J."/>
            <person name="Blow M.J."/>
            <person name="Arkin A.P."/>
            <person name="Deutschbauer A.M."/>
        </authorList>
    </citation>
    <scope>NUCLEOTIDE SEQUENCE [LARGE SCALE GENOMIC DNA]</scope>
    <source>
        <strain evidence="4 5">FW300-N2C3</strain>
    </source>
</reference>
<dbReference type="PANTHER" id="PTHR42760:SF37">
    <property type="entry name" value="CLAVALDEHYDE DEHYDROGENASE"/>
    <property type="match status" value="1"/>
</dbReference>